<comment type="similarity">
    <text evidence="2">Belongs to the major facilitator superfamily. Vesicular transporter family.</text>
</comment>
<comment type="subcellular location">
    <subcellularLocation>
        <location evidence="1">Membrane</location>
        <topology evidence="1">Multi-pass membrane protein</topology>
    </subcellularLocation>
</comment>
<organism evidence="10 11">
    <name type="scientific">Cronartium quercuum f. sp. fusiforme G11</name>
    <dbReference type="NCBI Taxonomy" id="708437"/>
    <lineage>
        <taxon>Eukaryota</taxon>
        <taxon>Fungi</taxon>
        <taxon>Dikarya</taxon>
        <taxon>Basidiomycota</taxon>
        <taxon>Pucciniomycotina</taxon>
        <taxon>Pucciniomycetes</taxon>
        <taxon>Pucciniales</taxon>
        <taxon>Coleosporiaceae</taxon>
        <taxon>Cronartium</taxon>
    </lineage>
</organism>
<dbReference type="InterPro" id="IPR011701">
    <property type="entry name" value="MFS"/>
</dbReference>
<feature type="domain" description="Major facilitator superfamily (MFS) profile" evidence="9">
    <location>
        <begin position="29"/>
        <end position="491"/>
    </location>
</feature>
<evidence type="ECO:0000256" key="1">
    <source>
        <dbReference type="ARBA" id="ARBA00004141"/>
    </source>
</evidence>
<dbReference type="InterPro" id="IPR020846">
    <property type="entry name" value="MFS_dom"/>
</dbReference>
<feature type="transmembrane region" description="Helical" evidence="8">
    <location>
        <begin position="188"/>
        <end position="207"/>
    </location>
</feature>
<comment type="caution">
    <text evidence="10">The sequence shown here is derived from an EMBL/GenBank/DDBJ whole genome shotgun (WGS) entry which is preliminary data.</text>
</comment>
<dbReference type="InterPro" id="IPR050930">
    <property type="entry name" value="MFS_Vesicular_Transporter"/>
</dbReference>
<keyword evidence="5 8" id="KW-1133">Transmembrane helix</keyword>
<dbReference type="PROSITE" id="PS50850">
    <property type="entry name" value="MFS"/>
    <property type="match status" value="1"/>
</dbReference>
<dbReference type="OrthoDB" id="440553at2759"/>
<dbReference type="InterPro" id="IPR036259">
    <property type="entry name" value="MFS_trans_sf"/>
</dbReference>
<dbReference type="GO" id="GO:0016020">
    <property type="term" value="C:membrane"/>
    <property type="evidence" value="ECO:0007669"/>
    <property type="project" value="UniProtKB-SubCell"/>
</dbReference>
<evidence type="ECO:0000256" key="3">
    <source>
        <dbReference type="ARBA" id="ARBA00022448"/>
    </source>
</evidence>
<feature type="transmembrane region" description="Helical" evidence="8">
    <location>
        <begin position="343"/>
        <end position="363"/>
    </location>
</feature>
<evidence type="ECO:0000256" key="8">
    <source>
        <dbReference type="SAM" id="Phobius"/>
    </source>
</evidence>
<protein>
    <recommendedName>
        <fullName evidence="9">Major facilitator superfamily (MFS) profile domain-containing protein</fullName>
    </recommendedName>
</protein>
<keyword evidence="3" id="KW-0813">Transport</keyword>
<accession>A0A9P6NGP0</accession>
<dbReference type="EMBL" id="MU167258">
    <property type="protein sequence ID" value="KAG0146610.1"/>
    <property type="molecule type" value="Genomic_DNA"/>
</dbReference>
<evidence type="ECO:0000313" key="10">
    <source>
        <dbReference type="EMBL" id="KAG0146610.1"/>
    </source>
</evidence>
<keyword evidence="11" id="KW-1185">Reference proteome</keyword>
<dbReference type="CDD" id="cd17325">
    <property type="entry name" value="MFS_MdtG_SLC18_like"/>
    <property type="match status" value="1"/>
</dbReference>
<dbReference type="InterPro" id="IPR001958">
    <property type="entry name" value="Tet-R_TetA/multi-R_MdtG-like"/>
</dbReference>
<dbReference type="PANTHER" id="PTHR23506">
    <property type="entry name" value="GH10249P"/>
    <property type="match status" value="1"/>
</dbReference>
<evidence type="ECO:0000259" key="9">
    <source>
        <dbReference type="PROSITE" id="PS50850"/>
    </source>
</evidence>
<dbReference type="SUPFAM" id="SSF103473">
    <property type="entry name" value="MFS general substrate transporter"/>
    <property type="match status" value="1"/>
</dbReference>
<feature type="transmembrane region" description="Helical" evidence="8">
    <location>
        <begin position="28"/>
        <end position="52"/>
    </location>
</feature>
<feature type="transmembrane region" description="Helical" evidence="8">
    <location>
        <begin position="471"/>
        <end position="490"/>
    </location>
</feature>
<feature type="transmembrane region" description="Helical" evidence="8">
    <location>
        <begin position="99"/>
        <end position="119"/>
    </location>
</feature>
<evidence type="ECO:0000256" key="4">
    <source>
        <dbReference type="ARBA" id="ARBA00022692"/>
    </source>
</evidence>
<feature type="transmembrane region" description="Helical" evidence="8">
    <location>
        <begin position="64"/>
        <end position="87"/>
    </location>
</feature>
<reference evidence="10" key="1">
    <citation type="submission" date="2013-11" db="EMBL/GenBank/DDBJ databases">
        <title>Genome sequence of the fusiform rust pathogen reveals effectors for host alternation and coevolution with pine.</title>
        <authorList>
            <consortium name="DOE Joint Genome Institute"/>
            <person name="Smith K."/>
            <person name="Pendleton A."/>
            <person name="Kubisiak T."/>
            <person name="Anderson C."/>
            <person name="Salamov A."/>
            <person name="Aerts A."/>
            <person name="Riley R."/>
            <person name="Clum A."/>
            <person name="Lindquist E."/>
            <person name="Ence D."/>
            <person name="Campbell M."/>
            <person name="Kronenberg Z."/>
            <person name="Feau N."/>
            <person name="Dhillon B."/>
            <person name="Hamelin R."/>
            <person name="Burleigh J."/>
            <person name="Smith J."/>
            <person name="Yandell M."/>
            <person name="Nelson C."/>
            <person name="Grigoriev I."/>
            <person name="Davis J."/>
        </authorList>
    </citation>
    <scope>NUCLEOTIDE SEQUENCE</scope>
    <source>
        <strain evidence="10">G11</strain>
    </source>
</reference>
<sequence length="496" mass="53353">MSSSTFSSKVVVEPCPPRLCKLRSSTGYIAFTVSFGLMVDLTTYGLIVPVVPFHLAKTGYADNIIASTVTYLMAAQGVGLIISSIPISMLGERYKNRRLLLLCFPLVLAISLILFWKASPLPVLIFSRILQGASGTGIWTIGLALICDTVPESKKGTIIGYVLIGWSLGMIIGPLMGGILYDSLGYDAIFISALILTGVDFLFRLFMIEKEKADVLKELHSTDNSSTIQLETIFGVSQEDQTETLRAVHLDLEMKGETSSNLKAPKQTSLESSEESSEKSVSERNGREPKHPMVSAVILLARCGRFWTLLGIIFLIGSSAEGLLNAGLTLVVSSRYGLGPKEAALVLAAGIAPSFVASPLAGYSSDRYTTKWPTLLCLGLAAPAFAFLALHTRLYVFIMILASNEFFVTGASTIILEDLTQVVTMGGLGCVHVYAIFNLVYSIGNMIGPLCIGIMFSTLGIDGGWAVSCYVYGAIFALCIIPAWIFIGTLSKKPSQ</sequence>
<feature type="compositionally biased region" description="Basic and acidic residues" evidence="7">
    <location>
        <begin position="276"/>
        <end position="288"/>
    </location>
</feature>
<dbReference type="Gene3D" id="1.20.1250.20">
    <property type="entry name" value="MFS general substrate transporter like domains"/>
    <property type="match status" value="2"/>
</dbReference>
<dbReference type="PANTHER" id="PTHR23506:SF23">
    <property type="entry name" value="GH10249P"/>
    <property type="match status" value="1"/>
</dbReference>
<feature type="compositionally biased region" description="Polar residues" evidence="7">
    <location>
        <begin position="257"/>
        <end position="268"/>
    </location>
</feature>
<feature type="transmembrane region" description="Helical" evidence="8">
    <location>
        <begin position="306"/>
        <end position="331"/>
    </location>
</feature>
<dbReference type="GO" id="GO:0022857">
    <property type="term" value="F:transmembrane transporter activity"/>
    <property type="evidence" value="ECO:0007669"/>
    <property type="project" value="InterPro"/>
</dbReference>
<dbReference type="AlphaFoldDB" id="A0A9P6NGP0"/>
<evidence type="ECO:0000256" key="2">
    <source>
        <dbReference type="ARBA" id="ARBA00006829"/>
    </source>
</evidence>
<feature type="region of interest" description="Disordered" evidence="7">
    <location>
        <begin position="256"/>
        <end position="288"/>
    </location>
</feature>
<keyword evidence="4 8" id="KW-0812">Transmembrane</keyword>
<dbReference type="Proteomes" id="UP000886653">
    <property type="component" value="Unassembled WGS sequence"/>
</dbReference>
<feature type="transmembrane region" description="Helical" evidence="8">
    <location>
        <begin position="125"/>
        <end position="146"/>
    </location>
</feature>
<evidence type="ECO:0000256" key="5">
    <source>
        <dbReference type="ARBA" id="ARBA00022989"/>
    </source>
</evidence>
<feature type="transmembrane region" description="Helical" evidence="8">
    <location>
        <begin position="158"/>
        <end position="176"/>
    </location>
</feature>
<feature type="transmembrane region" description="Helical" evidence="8">
    <location>
        <begin position="375"/>
        <end position="402"/>
    </location>
</feature>
<dbReference type="Pfam" id="PF07690">
    <property type="entry name" value="MFS_1"/>
    <property type="match status" value="1"/>
</dbReference>
<evidence type="ECO:0000313" key="11">
    <source>
        <dbReference type="Proteomes" id="UP000886653"/>
    </source>
</evidence>
<keyword evidence="6 8" id="KW-0472">Membrane</keyword>
<evidence type="ECO:0000256" key="6">
    <source>
        <dbReference type="ARBA" id="ARBA00023136"/>
    </source>
</evidence>
<proteinExistence type="inferred from homology"/>
<gene>
    <name evidence="10" type="ORF">CROQUDRAFT_512149</name>
</gene>
<name>A0A9P6NGP0_9BASI</name>
<evidence type="ECO:0000256" key="7">
    <source>
        <dbReference type="SAM" id="MobiDB-lite"/>
    </source>
</evidence>
<dbReference type="PRINTS" id="PR01035">
    <property type="entry name" value="TCRTETA"/>
</dbReference>
<feature type="transmembrane region" description="Helical" evidence="8">
    <location>
        <begin position="447"/>
        <end position="465"/>
    </location>
</feature>